<evidence type="ECO:0000313" key="4">
    <source>
        <dbReference type="Proteomes" id="UP001302126"/>
    </source>
</evidence>
<reference evidence="3" key="2">
    <citation type="submission" date="2023-05" db="EMBL/GenBank/DDBJ databases">
        <authorList>
            <consortium name="Lawrence Berkeley National Laboratory"/>
            <person name="Steindorff A."/>
            <person name="Hensen N."/>
            <person name="Bonometti L."/>
            <person name="Westerberg I."/>
            <person name="Brannstrom I.O."/>
            <person name="Guillou S."/>
            <person name="Cros-Aarteil S."/>
            <person name="Calhoun S."/>
            <person name="Haridas S."/>
            <person name="Kuo A."/>
            <person name="Mondo S."/>
            <person name="Pangilinan J."/>
            <person name="Riley R."/>
            <person name="Labutti K."/>
            <person name="Andreopoulos B."/>
            <person name="Lipzen A."/>
            <person name="Chen C."/>
            <person name="Yanf M."/>
            <person name="Daum C."/>
            <person name="Ng V."/>
            <person name="Clum A."/>
            <person name="Ohm R."/>
            <person name="Martin F."/>
            <person name="Silar P."/>
            <person name="Natvig D."/>
            <person name="Lalanne C."/>
            <person name="Gautier V."/>
            <person name="Ament-Velasquez S.L."/>
            <person name="Kruys A."/>
            <person name="Hutchinson M.I."/>
            <person name="Powell A.J."/>
            <person name="Barry K."/>
            <person name="Miller A.N."/>
            <person name="Grigoriev I.V."/>
            <person name="Debuchy R."/>
            <person name="Gladieux P."/>
            <person name="Thoren M.H."/>
            <person name="Johannesson H."/>
        </authorList>
    </citation>
    <scope>NUCLEOTIDE SEQUENCE</scope>
    <source>
        <strain evidence="3">PSN309</strain>
    </source>
</reference>
<organism evidence="3 4">
    <name type="scientific">Podospora australis</name>
    <dbReference type="NCBI Taxonomy" id="1536484"/>
    <lineage>
        <taxon>Eukaryota</taxon>
        <taxon>Fungi</taxon>
        <taxon>Dikarya</taxon>
        <taxon>Ascomycota</taxon>
        <taxon>Pezizomycotina</taxon>
        <taxon>Sordariomycetes</taxon>
        <taxon>Sordariomycetidae</taxon>
        <taxon>Sordariales</taxon>
        <taxon>Podosporaceae</taxon>
        <taxon>Podospora</taxon>
    </lineage>
</organism>
<dbReference type="Proteomes" id="UP001302126">
    <property type="component" value="Unassembled WGS sequence"/>
</dbReference>
<sequence length="1030" mass="115074">MDSMIRATHDTSSAGYHIPDFTTLLSNLTDAVTAAWPSRLSTKYQKVKVLLMSWDKDDLGVDAEIRPLESVFRGVYHYNTEVWKIPSRRSAVELSRKVANIIDEYGREGNLVILYYGGHARPNEQPGGSPVWVANRNRDSPTVQSSIVHSLLGEVDCDVLLLYDSCHAIQAGEASTGKGVVETLAACGFESIAAEVGNHSFTSSLLQELARAAHTTEWLSVVELHRRLINRLQAWMPTVFFTNDSYSVVQVDRHTGQPMFENSRRRTPIYCFLSKKPRTIALSPLPPPPQPCSVPDEPFVLLNPPTSEPEISTSGPGILLACRLRDQTLDVETWKEWLLTAPQGAQNIQISAIYPSFSALLILELPLVVWDLLPPSPALSFIGYTTGKNHATEFRRTLGIESGDLSEMSDLETDDKLSEDHRESTVKRAAGFRKGQQNSKSKSAKKTERASSTLWPNVFNSDRTAVYASEYDPYCLNLAEQHQDETLGKAERIIRVFTQDVGDPSSRYICDEIAAFCAPAIFESLVDETEESPELAALVDERSPPFNEGPGINGIRLLGRTQLFDALFPGPKSPPLLIETESKDDRLSPRRRLVYVTNLDSTSTLALVATASRTQAIALKEFMYKHITFQSGMNVKLQSSGTPCFQLSFHLPFFAWRRGRDASFDTRLTGDGQTLRNSRNVSFLTRNARGSDTYIHEAQISCMVVGVDNRFWTAYGFFDTYHDGGDGKHDVQYYEPVLGEIPEDPLTGGRHASDTPIWTAREYFLRVMECCVNEAKEEWQNVGQNLLKTLKSYTNNPRDADWKRIQRVGHQTVQLMEQVQQGLYETVAAWDRFQESDLSYFDLDDGTSADGSASAPRTSVMIKNIENDFRELRVLGETMTRQTETFKTFTSALITLNCNRNGEKTNALVTTGISFLPFGLMALVSSAPDILVVQFTPARYAISTIVVACLAAALFLAMFNFAFLIDRAHDLVGHVRGLRGPRAPEDEDRRQIRGGAWQNRLWATGGPDYGKFRDEDSETESTDGAHRLPF</sequence>
<keyword evidence="2" id="KW-0472">Membrane</keyword>
<name>A0AAN7AFJ3_9PEZI</name>
<proteinExistence type="predicted"/>
<evidence type="ECO:0000313" key="3">
    <source>
        <dbReference type="EMBL" id="KAK4183970.1"/>
    </source>
</evidence>
<reference evidence="3" key="1">
    <citation type="journal article" date="2023" name="Mol. Phylogenet. Evol.">
        <title>Genome-scale phylogeny and comparative genomics of the fungal order Sordariales.</title>
        <authorList>
            <person name="Hensen N."/>
            <person name="Bonometti L."/>
            <person name="Westerberg I."/>
            <person name="Brannstrom I.O."/>
            <person name="Guillou S."/>
            <person name="Cros-Aarteil S."/>
            <person name="Calhoun S."/>
            <person name="Haridas S."/>
            <person name="Kuo A."/>
            <person name="Mondo S."/>
            <person name="Pangilinan J."/>
            <person name="Riley R."/>
            <person name="LaButti K."/>
            <person name="Andreopoulos B."/>
            <person name="Lipzen A."/>
            <person name="Chen C."/>
            <person name="Yan M."/>
            <person name="Daum C."/>
            <person name="Ng V."/>
            <person name="Clum A."/>
            <person name="Steindorff A."/>
            <person name="Ohm R.A."/>
            <person name="Martin F."/>
            <person name="Silar P."/>
            <person name="Natvig D.O."/>
            <person name="Lalanne C."/>
            <person name="Gautier V."/>
            <person name="Ament-Velasquez S.L."/>
            <person name="Kruys A."/>
            <person name="Hutchinson M.I."/>
            <person name="Powell A.J."/>
            <person name="Barry K."/>
            <person name="Miller A.N."/>
            <person name="Grigoriev I.V."/>
            <person name="Debuchy R."/>
            <person name="Gladieux P."/>
            <person name="Hiltunen Thoren M."/>
            <person name="Johannesson H."/>
        </authorList>
    </citation>
    <scope>NUCLEOTIDE SEQUENCE</scope>
    <source>
        <strain evidence="3">PSN309</strain>
    </source>
</reference>
<dbReference type="EMBL" id="MU864512">
    <property type="protein sequence ID" value="KAK4183970.1"/>
    <property type="molecule type" value="Genomic_DNA"/>
</dbReference>
<keyword evidence="2" id="KW-0812">Transmembrane</keyword>
<keyword evidence="2" id="KW-1133">Transmembrane helix</keyword>
<dbReference type="AlphaFoldDB" id="A0AAN7AFJ3"/>
<evidence type="ECO:0000256" key="1">
    <source>
        <dbReference type="SAM" id="MobiDB-lite"/>
    </source>
</evidence>
<accession>A0AAN7AFJ3</accession>
<comment type="caution">
    <text evidence="3">The sequence shown here is derived from an EMBL/GenBank/DDBJ whole genome shotgun (WGS) entry which is preliminary data.</text>
</comment>
<keyword evidence="4" id="KW-1185">Reference proteome</keyword>
<evidence type="ECO:0000256" key="2">
    <source>
        <dbReference type="SAM" id="Phobius"/>
    </source>
</evidence>
<feature type="compositionally biased region" description="Basic and acidic residues" evidence="1">
    <location>
        <begin position="414"/>
        <end position="426"/>
    </location>
</feature>
<feature type="region of interest" description="Disordered" evidence="1">
    <location>
        <begin position="1004"/>
        <end position="1030"/>
    </location>
</feature>
<feature type="region of interest" description="Disordered" evidence="1">
    <location>
        <begin position="409"/>
        <end position="449"/>
    </location>
</feature>
<protein>
    <submittedName>
        <fullName evidence="3">Uncharacterized protein</fullName>
    </submittedName>
</protein>
<feature type="transmembrane region" description="Helical" evidence="2">
    <location>
        <begin position="940"/>
        <end position="965"/>
    </location>
</feature>
<gene>
    <name evidence="3" type="ORF">QBC35DRAFT_455747</name>
</gene>